<accession>A0A395UTS3</accession>
<protein>
    <submittedName>
        <fullName evidence="4">Flavodoxin family protein</fullName>
    </submittedName>
</protein>
<evidence type="ECO:0000259" key="3">
    <source>
        <dbReference type="Pfam" id="PF03358"/>
    </source>
</evidence>
<dbReference type="PANTHER" id="PTHR43278">
    <property type="entry name" value="NAD(P)H-DEPENDENT FMN-CONTAINING OXIDOREDUCTASE YWQN-RELATED"/>
    <property type="match status" value="1"/>
</dbReference>
<dbReference type="Proteomes" id="UP000266066">
    <property type="component" value="Unassembled WGS sequence"/>
</dbReference>
<dbReference type="EMBL" id="QRUJ01000037">
    <property type="protein sequence ID" value="RGR51747.1"/>
    <property type="molecule type" value="Genomic_DNA"/>
</dbReference>
<feature type="non-terminal residue" evidence="4">
    <location>
        <position position="58"/>
    </location>
</feature>
<gene>
    <name evidence="4" type="ORF">DWY38_16190</name>
</gene>
<dbReference type="InterPro" id="IPR029039">
    <property type="entry name" value="Flavoprotein-like_sf"/>
</dbReference>
<dbReference type="Pfam" id="PF03358">
    <property type="entry name" value="FMN_red"/>
    <property type="match status" value="1"/>
</dbReference>
<keyword evidence="1" id="KW-0285">Flavoprotein</keyword>
<keyword evidence="2" id="KW-0288">FMN</keyword>
<proteinExistence type="predicted"/>
<evidence type="ECO:0000313" key="4">
    <source>
        <dbReference type="EMBL" id="RGR51747.1"/>
    </source>
</evidence>
<dbReference type="SUPFAM" id="SSF52218">
    <property type="entry name" value="Flavoproteins"/>
    <property type="match status" value="1"/>
</dbReference>
<dbReference type="PANTHER" id="PTHR43278:SF4">
    <property type="entry name" value="NAD(P)H-DEPENDENT FMN-CONTAINING OXIDOREDUCTASE YWQN-RELATED"/>
    <property type="match status" value="1"/>
</dbReference>
<evidence type="ECO:0000256" key="1">
    <source>
        <dbReference type="ARBA" id="ARBA00022630"/>
    </source>
</evidence>
<comment type="caution">
    <text evidence="4">The sequence shown here is derived from an EMBL/GenBank/DDBJ whole genome shotgun (WGS) entry which is preliminary data.</text>
</comment>
<dbReference type="Gene3D" id="3.40.50.360">
    <property type="match status" value="1"/>
</dbReference>
<sequence length="58" mass="6066">MKVIIINGSARKGNTLTAIEAFVKGASEKNEIEIIEPDKLNIAPCKGCGACQCSKGCV</sequence>
<evidence type="ECO:0000313" key="5">
    <source>
        <dbReference type="Proteomes" id="UP000266066"/>
    </source>
</evidence>
<dbReference type="InterPro" id="IPR051796">
    <property type="entry name" value="ISF_SsuE-like"/>
</dbReference>
<dbReference type="AlphaFoldDB" id="A0A395UTS3"/>
<name>A0A395UTS3_9FIRM</name>
<organism evidence="4 5">
    <name type="scientific">Agathobacter rectalis</name>
    <dbReference type="NCBI Taxonomy" id="39491"/>
    <lineage>
        <taxon>Bacteria</taxon>
        <taxon>Bacillati</taxon>
        <taxon>Bacillota</taxon>
        <taxon>Clostridia</taxon>
        <taxon>Lachnospirales</taxon>
        <taxon>Lachnospiraceae</taxon>
        <taxon>Agathobacter</taxon>
    </lineage>
</organism>
<evidence type="ECO:0000256" key="2">
    <source>
        <dbReference type="ARBA" id="ARBA00022643"/>
    </source>
</evidence>
<dbReference type="InterPro" id="IPR005025">
    <property type="entry name" value="FMN_Rdtase-like_dom"/>
</dbReference>
<feature type="domain" description="NADPH-dependent FMN reductase-like" evidence="3">
    <location>
        <begin position="1"/>
        <end position="50"/>
    </location>
</feature>
<reference evidence="4 5" key="1">
    <citation type="submission" date="2018-08" db="EMBL/GenBank/DDBJ databases">
        <title>A genome reference for cultivated species of the human gut microbiota.</title>
        <authorList>
            <person name="Zou Y."/>
            <person name="Xue W."/>
            <person name="Luo G."/>
        </authorList>
    </citation>
    <scope>NUCLEOTIDE SEQUENCE [LARGE SCALE GENOMIC DNA]</scope>
    <source>
        <strain evidence="4 5">AF25-15</strain>
    </source>
</reference>